<feature type="transmembrane region" description="Helical" evidence="5">
    <location>
        <begin position="214"/>
        <end position="236"/>
    </location>
</feature>
<proteinExistence type="predicted"/>
<evidence type="ECO:0000313" key="7">
    <source>
        <dbReference type="EMBL" id="CAH0536311.1"/>
    </source>
</evidence>
<dbReference type="SUPFAM" id="SSF103481">
    <property type="entry name" value="Multidrug resistance efflux transporter EmrE"/>
    <property type="match status" value="2"/>
</dbReference>
<evidence type="ECO:0000256" key="1">
    <source>
        <dbReference type="ARBA" id="ARBA00004141"/>
    </source>
</evidence>
<dbReference type="Pfam" id="PF00892">
    <property type="entry name" value="EamA"/>
    <property type="match status" value="2"/>
</dbReference>
<feature type="transmembrane region" description="Helical" evidence="5">
    <location>
        <begin position="248"/>
        <end position="270"/>
    </location>
</feature>
<feature type="domain" description="EamA" evidence="6">
    <location>
        <begin position="7"/>
        <end position="137"/>
    </location>
</feature>
<feature type="transmembrane region" description="Helical" evidence="5">
    <location>
        <begin position="179"/>
        <end position="202"/>
    </location>
</feature>
<feature type="transmembrane region" description="Helical" evidence="5">
    <location>
        <begin position="149"/>
        <end position="167"/>
    </location>
</feature>
<comment type="caution">
    <text evidence="7">The sequence shown here is derived from an EMBL/GenBank/DDBJ whole genome shotgun (WGS) entry which is preliminary data.</text>
</comment>
<dbReference type="Proteomes" id="UP000838748">
    <property type="component" value="Unassembled WGS sequence"/>
</dbReference>
<comment type="subcellular location">
    <subcellularLocation>
        <location evidence="1">Membrane</location>
        <topology evidence="1">Multi-pass membrane protein</topology>
    </subcellularLocation>
</comment>
<evidence type="ECO:0000256" key="3">
    <source>
        <dbReference type="ARBA" id="ARBA00022989"/>
    </source>
</evidence>
<feature type="transmembrane region" description="Helical" evidence="5">
    <location>
        <begin position="66"/>
        <end position="86"/>
    </location>
</feature>
<feature type="transmembrane region" description="Helical" evidence="5">
    <location>
        <begin position="92"/>
        <end position="109"/>
    </location>
</feature>
<accession>A0ABM8ZZ78</accession>
<dbReference type="InterPro" id="IPR037185">
    <property type="entry name" value="EmrE-like"/>
</dbReference>
<evidence type="ECO:0000313" key="8">
    <source>
        <dbReference type="Proteomes" id="UP000838748"/>
    </source>
</evidence>
<evidence type="ECO:0000259" key="6">
    <source>
        <dbReference type="Pfam" id="PF00892"/>
    </source>
</evidence>
<feature type="domain" description="EamA" evidence="6">
    <location>
        <begin position="148"/>
        <end position="288"/>
    </location>
</feature>
<feature type="transmembrane region" description="Helical" evidence="5">
    <location>
        <begin position="276"/>
        <end position="295"/>
    </location>
</feature>
<gene>
    <name evidence="7" type="ORF">VMF7928_00323</name>
</gene>
<evidence type="ECO:0000256" key="5">
    <source>
        <dbReference type="SAM" id="Phobius"/>
    </source>
</evidence>
<sequence length="308" mass="33366">MTRQLLPILFVLSSTFSVSINGLLSNYLTEQISLEWLGFLRFLMPAMLLMLVLLCSKLRLPPKALLVPLSIRALCIAGCQLCFIISLSQLSLVESVVLFGTGPLFIPVLEKLIFSVKLKVSTIAALAMTFIGVLLLSGSLSGFTFKPALLIGLCAGLFNAGSQLSLHRATKSDMSPVEINAWTLAFAAVVFVPVLLTGFVLNHSLTVMTGNTDGWLLFVGLLAVSVLIINTQIFRAKAYKLVESSSQLAPYLFTNLLFASIWQFLFFNVAFSGLQILGLAVIVAANVLNVASPIVQKKWQPRKAVGSI</sequence>
<keyword evidence="4 5" id="KW-0472">Membrane</keyword>
<keyword evidence="3 5" id="KW-1133">Transmembrane helix</keyword>
<dbReference type="RefSeq" id="WP_237359746.1">
    <property type="nucleotide sequence ID" value="NZ_CAKLDM010000001.1"/>
</dbReference>
<dbReference type="PANTHER" id="PTHR22911:SF6">
    <property type="entry name" value="SOLUTE CARRIER FAMILY 35 MEMBER G1"/>
    <property type="match status" value="1"/>
</dbReference>
<name>A0ABM8ZZ78_9VIBR</name>
<keyword evidence="8" id="KW-1185">Reference proteome</keyword>
<organism evidence="7 8">
    <name type="scientific">Vibrio marisflavi CECT 7928</name>
    <dbReference type="NCBI Taxonomy" id="634439"/>
    <lineage>
        <taxon>Bacteria</taxon>
        <taxon>Pseudomonadati</taxon>
        <taxon>Pseudomonadota</taxon>
        <taxon>Gammaproteobacteria</taxon>
        <taxon>Vibrionales</taxon>
        <taxon>Vibrionaceae</taxon>
        <taxon>Vibrio</taxon>
    </lineage>
</organism>
<dbReference type="EMBL" id="CAKLDM010000001">
    <property type="protein sequence ID" value="CAH0536311.1"/>
    <property type="molecule type" value="Genomic_DNA"/>
</dbReference>
<reference evidence="7" key="1">
    <citation type="submission" date="2021-11" db="EMBL/GenBank/DDBJ databases">
        <authorList>
            <person name="Rodrigo-Torres L."/>
            <person name="Arahal R. D."/>
            <person name="Lucena T."/>
        </authorList>
    </citation>
    <scope>NUCLEOTIDE SEQUENCE</scope>
    <source>
        <strain evidence="7">CECT 7928</strain>
    </source>
</reference>
<feature type="transmembrane region" description="Helical" evidence="5">
    <location>
        <begin position="121"/>
        <end position="143"/>
    </location>
</feature>
<feature type="transmembrane region" description="Helical" evidence="5">
    <location>
        <begin position="33"/>
        <end position="54"/>
    </location>
</feature>
<keyword evidence="2 5" id="KW-0812">Transmembrane</keyword>
<protein>
    <recommendedName>
        <fullName evidence="6">EamA domain-containing protein</fullName>
    </recommendedName>
</protein>
<evidence type="ECO:0000256" key="4">
    <source>
        <dbReference type="ARBA" id="ARBA00023136"/>
    </source>
</evidence>
<evidence type="ECO:0000256" key="2">
    <source>
        <dbReference type="ARBA" id="ARBA00022692"/>
    </source>
</evidence>
<dbReference type="InterPro" id="IPR000620">
    <property type="entry name" value="EamA_dom"/>
</dbReference>
<dbReference type="PANTHER" id="PTHR22911">
    <property type="entry name" value="ACYL-MALONYL CONDENSING ENZYME-RELATED"/>
    <property type="match status" value="1"/>
</dbReference>